<keyword evidence="2" id="KW-1185">Reference proteome</keyword>
<dbReference type="EMBL" id="JAAVMX010000003">
    <property type="protein sequence ID" value="KAF4511714.1"/>
    <property type="molecule type" value="Genomic_DNA"/>
</dbReference>
<reference evidence="1 2" key="1">
    <citation type="journal article" date="2020" name="Genome Biol. Evol.">
        <title>A new high-quality draft genome assembly of the Chinese cordyceps Ophiocordyceps sinensis.</title>
        <authorList>
            <person name="Shu R."/>
            <person name="Zhang J."/>
            <person name="Meng Q."/>
            <person name="Zhang H."/>
            <person name="Zhou G."/>
            <person name="Li M."/>
            <person name="Wu P."/>
            <person name="Zhao Y."/>
            <person name="Chen C."/>
            <person name="Qin Q."/>
        </authorList>
    </citation>
    <scope>NUCLEOTIDE SEQUENCE [LARGE SCALE GENOMIC DNA]</scope>
    <source>
        <strain evidence="1 2">IOZ07</strain>
    </source>
</reference>
<sequence length="128" mass="14252">MTGLRAPCILFELVHRPNMRRDEFNTWGVCMYMVLCNSCSDTGVNEGAWEELDGHKAVLGVCPTVQSRPPTVIHRYTSTGTAVDNRQGHVKHNVPQRRAIDCTTWRPSCACPAAHMQALEATLDLQTT</sequence>
<evidence type="ECO:0000313" key="1">
    <source>
        <dbReference type="EMBL" id="KAF4511714.1"/>
    </source>
</evidence>
<proteinExistence type="predicted"/>
<gene>
    <name evidence="1" type="ORF">G6O67_003486</name>
</gene>
<protein>
    <submittedName>
        <fullName evidence="1">Uncharacterized protein</fullName>
    </submittedName>
</protein>
<organism evidence="1 2">
    <name type="scientific">Ophiocordyceps sinensis</name>
    <dbReference type="NCBI Taxonomy" id="72228"/>
    <lineage>
        <taxon>Eukaryota</taxon>
        <taxon>Fungi</taxon>
        <taxon>Dikarya</taxon>
        <taxon>Ascomycota</taxon>
        <taxon>Pezizomycotina</taxon>
        <taxon>Sordariomycetes</taxon>
        <taxon>Hypocreomycetidae</taxon>
        <taxon>Hypocreales</taxon>
        <taxon>Ophiocordycipitaceae</taxon>
        <taxon>Ophiocordyceps</taxon>
    </lineage>
</organism>
<dbReference type="AlphaFoldDB" id="A0A8H4V8E3"/>
<comment type="caution">
    <text evidence="1">The sequence shown here is derived from an EMBL/GenBank/DDBJ whole genome shotgun (WGS) entry which is preliminary data.</text>
</comment>
<accession>A0A8H4V8E3</accession>
<dbReference type="Proteomes" id="UP000557566">
    <property type="component" value="Unassembled WGS sequence"/>
</dbReference>
<name>A0A8H4V8E3_9HYPO</name>
<evidence type="ECO:0000313" key="2">
    <source>
        <dbReference type="Proteomes" id="UP000557566"/>
    </source>
</evidence>